<dbReference type="InterPro" id="IPR036237">
    <property type="entry name" value="Xyl_isomerase-like_sf"/>
</dbReference>
<keyword evidence="2" id="KW-0413">Isomerase</keyword>
<dbReference type="SUPFAM" id="SSF51658">
    <property type="entry name" value="Xylose isomerase-like"/>
    <property type="match status" value="1"/>
</dbReference>
<dbReference type="GO" id="GO:0016853">
    <property type="term" value="F:isomerase activity"/>
    <property type="evidence" value="ECO:0007669"/>
    <property type="project" value="UniProtKB-KW"/>
</dbReference>
<accession>A0A364JXH6</accession>
<dbReference type="PANTHER" id="PTHR12110:SF41">
    <property type="entry name" value="INOSOSE DEHYDRATASE"/>
    <property type="match status" value="1"/>
</dbReference>
<dbReference type="Pfam" id="PF01261">
    <property type="entry name" value="AP_endonuc_2"/>
    <property type="match status" value="1"/>
</dbReference>
<evidence type="ECO:0000313" key="2">
    <source>
        <dbReference type="EMBL" id="RAK31177.1"/>
    </source>
</evidence>
<keyword evidence="3" id="KW-1185">Reference proteome</keyword>
<dbReference type="RefSeq" id="WP_111574925.1">
    <property type="nucleotide sequence ID" value="NZ_JBHEEY010000002.1"/>
</dbReference>
<name>A0A364JXH6_9HYPH</name>
<gene>
    <name evidence="2" type="ORF">C7374_103318</name>
</gene>
<organism evidence="2 3">
    <name type="scientific">Falsochrobactrum ovis</name>
    <dbReference type="NCBI Taxonomy" id="1293442"/>
    <lineage>
        <taxon>Bacteria</taxon>
        <taxon>Pseudomonadati</taxon>
        <taxon>Pseudomonadota</taxon>
        <taxon>Alphaproteobacteria</taxon>
        <taxon>Hyphomicrobiales</taxon>
        <taxon>Brucellaceae</taxon>
        <taxon>Falsochrobactrum</taxon>
    </lineage>
</organism>
<dbReference type="PANTHER" id="PTHR12110">
    <property type="entry name" value="HYDROXYPYRUVATE ISOMERASE"/>
    <property type="match status" value="1"/>
</dbReference>
<dbReference type="OrthoDB" id="3325478at2"/>
<evidence type="ECO:0000313" key="3">
    <source>
        <dbReference type="Proteomes" id="UP000249453"/>
    </source>
</evidence>
<proteinExistence type="predicted"/>
<dbReference type="EMBL" id="QLMK01000003">
    <property type="protein sequence ID" value="RAK31177.1"/>
    <property type="molecule type" value="Genomic_DNA"/>
</dbReference>
<dbReference type="InterPro" id="IPR013022">
    <property type="entry name" value="Xyl_isomerase-like_TIM-brl"/>
</dbReference>
<evidence type="ECO:0000259" key="1">
    <source>
        <dbReference type="Pfam" id="PF01261"/>
    </source>
</evidence>
<protein>
    <submittedName>
        <fullName evidence="2">Sugar phosphate isomerase/epimerase</fullName>
    </submittedName>
</protein>
<dbReference type="Gene3D" id="3.20.20.150">
    <property type="entry name" value="Divalent-metal-dependent TIM barrel enzymes"/>
    <property type="match status" value="1"/>
</dbReference>
<dbReference type="AlphaFoldDB" id="A0A364JXH6"/>
<comment type="caution">
    <text evidence="2">The sequence shown here is derived from an EMBL/GenBank/DDBJ whole genome shotgun (WGS) entry which is preliminary data.</text>
</comment>
<sequence length="311" mass="34194">MWQAENWPIAAAMIPFPGKCADGTLVQDAGPEIWAKSLKDVASAGFTAVDPTDSWLRVADLDATRRAEFMALCAELGLSVPAISTSRRSIIDPELGEENLAYSHRVIDCAADIGAGYVSVGFFGPLTAAQQKAIWFWTEPGNKNPDDDATYRLAIERIRELGRHADAVGVQLSLEMYEDTYIGTAKDAVRFATDLDMPSVKLNLDIGNLIRLHRPVEPWQEMIALCAPFAGYWHVKNYFRMEDAATGQILTHPAPLLGGTINWRAAIREALSHGFNSPFLVEHYGGDGLGVCAQNRDYIRQILASTLDKND</sequence>
<dbReference type="Proteomes" id="UP000249453">
    <property type="component" value="Unassembled WGS sequence"/>
</dbReference>
<dbReference type="InterPro" id="IPR050312">
    <property type="entry name" value="IolE/XylAMocC-like"/>
</dbReference>
<feature type="domain" description="Xylose isomerase-like TIM barrel" evidence="1">
    <location>
        <begin position="39"/>
        <end position="287"/>
    </location>
</feature>
<reference evidence="2 3" key="1">
    <citation type="submission" date="2018-06" db="EMBL/GenBank/DDBJ databases">
        <title>Genomic Encyclopedia of Type Strains, Phase IV (KMG-IV): sequencing the most valuable type-strain genomes for metagenomic binning, comparative biology and taxonomic classification.</title>
        <authorList>
            <person name="Goeker M."/>
        </authorList>
    </citation>
    <scope>NUCLEOTIDE SEQUENCE [LARGE SCALE GENOMIC DNA]</scope>
    <source>
        <strain evidence="2 3">DSM 26720</strain>
    </source>
</reference>